<reference evidence="4" key="1">
    <citation type="submission" date="2016-11" db="EMBL/GenBank/DDBJ databases">
        <authorList>
            <person name="Varghese N."/>
            <person name="Submissions S."/>
        </authorList>
    </citation>
    <scope>NUCLEOTIDE SEQUENCE [LARGE SCALE GENOMIC DNA]</scope>
    <source>
        <strain evidence="4">DSM 27619</strain>
    </source>
</reference>
<dbReference type="NCBIfam" id="TIGR04131">
    <property type="entry name" value="Bac_Flav_CTERM"/>
    <property type="match status" value="1"/>
</dbReference>
<dbReference type="Gene3D" id="2.60.40.10">
    <property type="entry name" value="Immunoglobulins"/>
    <property type="match status" value="1"/>
</dbReference>
<evidence type="ECO:0000259" key="2">
    <source>
        <dbReference type="PROSITE" id="PS50835"/>
    </source>
</evidence>
<sequence length="1197" mass="124228">MLNRRTRSLFLALFFVFVNCFVFAQTRDGKGVVSKQTPENMKAGAFIDVNAAGYPESNYSITQLVKDVLISGGSTCSAANVSNVVVSPNLPISDPNRSWGYFNKATTNFPFAKGIVLTTGYARKAGNNLQGTLSDPLPTAGDADLAAALSVPNSELHDATYIEFDFVPASTKVTFRYLFASKEYQSNFPCNISDGFALLLKPVGGAYTNLAVLPGGAGPVSVTNIRPAISTSTGSCAASNASYFAGYNNPQIETNFNGRTIPLTATATVVPGQTYHFKMVLADYQDSNFDSSVFLEAGSFDIGVQLLNPAGVALPPSINVCDNAPQVLTASVQGGGATYQWLLGTTPIPGATNSSYTATQPGVYTVQVFLPGNTCPGTASITIVGGTSPTVQNATLTACYTAGNAIFDLTSAQATISTTPGATFAYYVNLADANAGNTSTIAVPTAFSSPGQTVYVLVKNGFCSKVAELQLVKAPQMTATIAPPTVLTCTNSQITLNASASVFPAGSTFSWTTTGGNIVSGGNTLNPVVNTAGVYTLTISNTYQPGNLTCTATANVTVTGDSAPPATGLTASKILICLGESVTLTASGGATYNWVGLPGTGATQTVSPTTATTYTVTAVGANGCVSQTPATITINVSQPITVQNATLFKCYQTGGINFDLTEAQPQITSASGVTFAYYLNVADANAGNTNTIPVPTSFNSAGGQTIYVLVVSGGCRYVVTLQLLSTPQTTLTIAPPSQITCTNPQATLDASASVIPTGSTIAWTTTGGNIVSGANTLTPVVNAGGVYTLTVTNVNQPGSLSCTYTANVTVVQNTTPPTVTLTASVLQICSGESVTLTASGGATYNWGGGLPGNGNTQVVSPTQNTVYTVTAVGANGCVSTNTASITIIVAPPVAVLSASKSKICVGESVTLTATGGVTYEWIGLPGNGNTQIVSPTVTTEYSVFALGGNGCKVLNPTKITIEVVPAIVSTLEDVYVCAGDFGILDAGSGPGYTYLWSNGATTQTISVNTPGIYSVTINNGTCTKVFSAQLINPTLPQFTDVKYENHVLTISATNPSGGTLEFSNDGGSTWQPSNIFYNILDNTNYNLMVRVKDAKCGTSISYFTFVVMNAITPNSDGKNDTVDFTGISKYNNFAASIFDRYGQEVFKASNDDTVWYGFLRGSIALPTATYWYRVQWENPASKKLELRSGWILLKNRN</sequence>
<name>A0A1M4U4L7_9FLAO</name>
<feature type="signal peptide" evidence="1">
    <location>
        <begin position="1"/>
        <end position="24"/>
    </location>
</feature>
<accession>A0A1M4U4L7</accession>
<keyword evidence="4" id="KW-1185">Reference proteome</keyword>
<dbReference type="InterPro" id="IPR036179">
    <property type="entry name" value="Ig-like_dom_sf"/>
</dbReference>
<gene>
    <name evidence="3" type="ORF">SAMN05443633_101407</name>
</gene>
<dbReference type="EMBL" id="FQUT01000001">
    <property type="protein sequence ID" value="SHE51761.1"/>
    <property type="molecule type" value="Genomic_DNA"/>
</dbReference>
<dbReference type="AlphaFoldDB" id="A0A1M4U4L7"/>
<dbReference type="NCBIfam" id="NF038133">
    <property type="entry name" value="choice_anch_L"/>
    <property type="match status" value="1"/>
</dbReference>
<dbReference type="Proteomes" id="UP000184518">
    <property type="component" value="Unassembled WGS sequence"/>
</dbReference>
<dbReference type="InterPro" id="IPR013783">
    <property type="entry name" value="Ig-like_fold"/>
</dbReference>
<feature type="chain" id="PRO_5012115429" evidence="1">
    <location>
        <begin position="25"/>
        <end position="1197"/>
    </location>
</feature>
<dbReference type="InterPro" id="IPR049804">
    <property type="entry name" value="Choice_anch_L"/>
</dbReference>
<dbReference type="SMART" id="SM00089">
    <property type="entry name" value="PKD"/>
    <property type="match status" value="5"/>
</dbReference>
<dbReference type="InterPro" id="IPR026341">
    <property type="entry name" value="T9SS_type_B"/>
</dbReference>
<dbReference type="SUPFAM" id="SSF48726">
    <property type="entry name" value="Immunoglobulin"/>
    <property type="match status" value="1"/>
</dbReference>
<dbReference type="STRING" id="1416778.SAMN05443633_101407"/>
<evidence type="ECO:0000313" key="3">
    <source>
        <dbReference type="EMBL" id="SHE51761.1"/>
    </source>
</evidence>
<dbReference type="InterPro" id="IPR044023">
    <property type="entry name" value="Ig_7"/>
</dbReference>
<feature type="domain" description="Ig-like" evidence="2">
    <location>
        <begin position="475"/>
        <end position="570"/>
    </location>
</feature>
<dbReference type="RefSeq" id="WP_072952943.1">
    <property type="nucleotide sequence ID" value="NZ_FQUT01000001.1"/>
</dbReference>
<dbReference type="Pfam" id="PF19081">
    <property type="entry name" value="Ig_7"/>
    <property type="match status" value="1"/>
</dbReference>
<protein>
    <submittedName>
        <fullName evidence="3">Gliding motility-associated C-terminal domain-containing protein</fullName>
    </submittedName>
</protein>
<proteinExistence type="predicted"/>
<dbReference type="InterPro" id="IPR007110">
    <property type="entry name" value="Ig-like_dom"/>
</dbReference>
<evidence type="ECO:0000313" key="4">
    <source>
        <dbReference type="Proteomes" id="UP000184518"/>
    </source>
</evidence>
<organism evidence="3 4">
    <name type="scientific">Chryseobacterium arachidis</name>
    <dbReference type="NCBI Taxonomy" id="1416778"/>
    <lineage>
        <taxon>Bacteria</taxon>
        <taxon>Pseudomonadati</taxon>
        <taxon>Bacteroidota</taxon>
        <taxon>Flavobacteriia</taxon>
        <taxon>Flavobacteriales</taxon>
        <taxon>Weeksellaceae</taxon>
        <taxon>Chryseobacterium group</taxon>
        <taxon>Chryseobacterium</taxon>
    </lineage>
</organism>
<dbReference type="OrthoDB" id="9765926at2"/>
<dbReference type="Pfam" id="PF13585">
    <property type="entry name" value="CHU_C"/>
    <property type="match status" value="1"/>
</dbReference>
<dbReference type="PROSITE" id="PS50835">
    <property type="entry name" value="IG_LIKE"/>
    <property type="match status" value="1"/>
</dbReference>
<evidence type="ECO:0000256" key="1">
    <source>
        <dbReference type="SAM" id="SignalP"/>
    </source>
</evidence>
<keyword evidence="1" id="KW-0732">Signal</keyword>
<dbReference type="InterPro" id="IPR022409">
    <property type="entry name" value="PKD/Chitinase_dom"/>
</dbReference>